<dbReference type="InterPro" id="IPR011990">
    <property type="entry name" value="TPR-like_helical_dom_sf"/>
</dbReference>
<gene>
    <name evidence="1" type="ORF">GA0070563_12733</name>
</gene>
<evidence type="ECO:0000313" key="1">
    <source>
        <dbReference type="EMBL" id="SCF50208.1"/>
    </source>
</evidence>
<keyword evidence="2" id="KW-1185">Reference proteome</keyword>
<dbReference type="PANTHER" id="PTHR47691">
    <property type="entry name" value="REGULATOR-RELATED"/>
    <property type="match status" value="1"/>
</dbReference>
<dbReference type="InterPro" id="IPR027417">
    <property type="entry name" value="P-loop_NTPase"/>
</dbReference>
<evidence type="ECO:0000313" key="2">
    <source>
        <dbReference type="Proteomes" id="UP000183585"/>
    </source>
</evidence>
<proteinExistence type="predicted"/>
<dbReference type="SUPFAM" id="SSF48452">
    <property type="entry name" value="TPR-like"/>
    <property type="match status" value="1"/>
</dbReference>
<protein>
    <submittedName>
        <fullName evidence="1">CHAT domain-containing protein</fullName>
    </submittedName>
</protein>
<dbReference type="Gene3D" id="3.40.50.300">
    <property type="entry name" value="P-loop containing nucleotide triphosphate hydrolases"/>
    <property type="match status" value="1"/>
</dbReference>
<organism evidence="1 2">
    <name type="scientific">Micromonospora carbonacea</name>
    <dbReference type="NCBI Taxonomy" id="47853"/>
    <lineage>
        <taxon>Bacteria</taxon>
        <taxon>Bacillati</taxon>
        <taxon>Actinomycetota</taxon>
        <taxon>Actinomycetes</taxon>
        <taxon>Micromonosporales</taxon>
        <taxon>Micromonosporaceae</taxon>
        <taxon>Micromonospora</taxon>
    </lineage>
</organism>
<reference evidence="2" key="1">
    <citation type="submission" date="2016-06" db="EMBL/GenBank/DDBJ databases">
        <authorList>
            <person name="Varghese N."/>
            <person name="Submissions Spin"/>
        </authorList>
    </citation>
    <scope>NUCLEOTIDE SEQUENCE [LARGE SCALE GENOMIC DNA]</scope>
    <source>
        <strain evidence="2">DSM 43168</strain>
    </source>
</reference>
<dbReference type="EMBL" id="FMCT01000027">
    <property type="protein sequence ID" value="SCF50208.1"/>
    <property type="molecule type" value="Genomic_DNA"/>
</dbReference>
<accession>A0A1C5AYB3</accession>
<name>A0A1C5AYB3_9ACTN</name>
<dbReference type="Proteomes" id="UP000183585">
    <property type="component" value="Unassembled WGS sequence"/>
</dbReference>
<dbReference type="Gene3D" id="1.25.40.10">
    <property type="entry name" value="Tetratricopeptide repeat domain"/>
    <property type="match status" value="1"/>
</dbReference>
<dbReference type="RefSeq" id="WP_074479301.1">
    <property type="nucleotide sequence ID" value="NZ_FMCT01000027.1"/>
</dbReference>
<dbReference type="SUPFAM" id="SSF52540">
    <property type="entry name" value="P-loop containing nucleoside triphosphate hydrolases"/>
    <property type="match status" value="1"/>
</dbReference>
<dbReference type="PANTHER" id="PTHR47691:SF3">
    <property type="entry name" value="HTH-TYPE TRANSCRIPTIONAL REGULATOR RV0890C-RELATED"/>
    <property type="match status" value="1"/>
</dbReference>
<sequence length="1677" mass="177419">MPIRDLALTATEVTGPWRWRWVLTDAATGTRLAEHTVRLSPDRWEVTALADLDAYLSWRAEPDRRVASEAELVARLGEFVGREVLGVDVLAAVRGVDPARLRIHVGDAPFLTALPLELAELDGAPLAWHERLRVSFVTTGARRRTPPTGPVRMLAVFSLPTGTTALRLRSERQRLTSLIRGLDRSIELEVMQWGVTRAALADAMARGGGPDLLHLSGHGRQGRILLEGPDGRPDEIGAGELVELARPARDRLRLAFLSACESALAPPDALPDPPSDALPDPAGSFGPAGLGTLLAQELECTVLAMRYPVTDDFAGDLAAAFYQGLIDEGLEAGAAATRAVRAAAGPDAAASRPALSLAAPVLIGPDDMVLDLPPAGPSRPASTGLIPPEPERFVGRDGLMTAAAEVLRPGSGVPILVLTGMAAVGKTTCAVELAHRHRDEFGAMAFWAAPERDAGLSDGPAAFVEAIERALGDVPEGGGDLGALLDRADRRSTLLVLDNAESLLSEEGQWHDPRWADLLAAIAARTGPTRLVVTSRVLPVAPAGPRLRHLEVGLLSGGEADALVRQLPRLRRLLHIDGPAAADGKRDRALVAAVQAAAGGHPRLLELADAAAGDPATLPDLLRTGIDETLDGWTRQAIDRLDPDARLLLQILASAEPVHRFPSVVDYTWPEVRAALGRPETPPPVAALAQAALTHLRGDRYELHPVVAQVARAGVAAEVAATVDTVLAQAWERIALAWGEGDTSVVVGAHLSAVPYLLRLDQQARAAANLSAALARDAGPRTARMALPLVRALAPDAPVRELLLGFAYQPLDPDEAERLLRAALASGDDEVAGAAAGALANQLHQQGRLTEAAALAGQARRLGGRYGPWTQASSRLRELQVLHETGRSEAALAEVTGLLDEIRALPPDGAGATESVVPWAVREAALGLAVSAALSLERWQVALDHNGEQLDSVQRRGAAEAEIAFAWFNDAGALIRLGRFDEARQVLDYCQRVFDEQGDELRLSRVFGSRALLASEQGDLGEAVELERTALRLGYRHPLAEDLAAGHGMLGNHLGGLGVDPAGQLGHHLAAALLTRLVGAETLRHRLRMVAGDLDVYGRSWLPDDLAALAARVERVPGVRFLDVVRSLLAPGADAEAEFRGLLDDAQASVEEAGYDATGYLMRWESRMPLIAAAAAGEERATRPMALTLQSLEKGAGGWGLPDAFRRIIAGQRDESALVSGLNPADAAVVRRALAAIAWHAKVTGAATEAERFALTEADLRAATDEGDRLRAGARAAELSGLLRARQEFTAALRYADDAIAHERRVGFGPWRQRFNLGRRLQLVADLGRPEEVLAALEPLRPQLRGEPDLPTPADPANPSVVRENLLTLGQQAALALGRWELALGFHEDRAASAELRGADAAELAELRLDRVRCLIGLGRPAEARSQLDEIRPLLRGDDPALAVEVASYDATLAGGTTKAAEALAEAYRRLSGGGLDPRLVARQHVVLGQRLGQEGEPAGEAAHLLAAALICALVGDRDTAALTVRHAAPHLYQADGTRLAVTLPMLVAEVERVPGVRFGHLVTRVIGTPDGATDRLAAAVRAAYAIPLTELFAFDRLVADLEDEIAVVVAAATGGEGDRAAVEATLAGLAGVPDMVPLVAALRRAAAGDLPSESEQQAMHPVHAAVLAEVRARLGG</sequence>